<name>A0A2H0BXW2_9BACT</name>
<accession>A0A2H0BXW2</accession>
<sequence length="318" mass="36774">MNFHLIEYSKKFMKLRDFRDYPGSTALVDEYDALDEGKGDKFFAKYGVGNDIFTVDKPFERARAYESLLHFLHKYNNKQYHKIHKGTPYFFIGWTAFQFFDFEKALFYMDAAASEDIRRIKMQNLSSETTAPALDFILLNPQSNSIGVLLNAQLRSVILDGIEEFNVDSGLDLKLENFVKSFIKSLLFHDDIKHRSIITSLYGFLLEFGGYKLFIALRSSEGGSIDPLLSYLFKGARILESLLELKGGIGDDLKKKAHSLPNLRITTSYFKSNKKLIDALNTYNFFKRKEKNHILRYINVLSILYFGQFICSGLNDYY</sequence>
<evidence type="ECO:0000313" key="1">
    <source>
        <dbReference type="EMBL" id="PIP61870.1"/>
    </source>
</evidence>
<organism evidence="1 2">
    <name type="scientific">Candidatus Roizmanbacteria bacterium CG22_combo_CG10-13_8_21_14_all_38_20</name>
    <dbReference type="NCBI Taxonomy" id="1974862"/>
    <lineage>
        <taxon>Bacteria</taxon>
        <taxon>Candidatus Roizmaniibacteriota</taxon>
    </lineage>
</organism>
<proteinExistence type="predicted"/>
<gene>
    <name evidence="1" type="ORF">COW99_01450</name>
</gene>
<comment type="caution">
    <text evidence="1">The sequence shown here is derived from an EMBL/GenBank/DDBJ whole genome shotgun (WGS) entry which is preliminary data.</text>
</comment>
<dbReference type="EMBL" id="PCTA01000010">
    <property type="protein sequence ID" value="PIP61870.1"/>
    <property type="molecule type" value="Genomic_DNA"/>
</dbReference>
<protein>
    <submittedName>
        <fullName evidence="1">Uncharacterized protein</fullName>
    </submittedName>
</protein>
<evidence type="ECO:0000313" key="2">
    <source>
        <dbReference type="Proteomes" id="UP000231246"/>
    </source>
</evidence>
<dbReference type="Proteomes" id="UP000231246">
    <property type="component" value="Unassembled WGS sequence"/>
</dbReference>
<dbReference type="AlphaFoldDB" id="A0A2H0BXW2"/>
<reference evidence="1 2" key="1">
    <citation type="submission" date="2017-09" db="EMBL/GenBank/DDBJ databases">
        <title>Depth-based differentiation of microbial function through sediment-hosted aquifers and enrichment of novel symbionts in the deep terrestrial subsurface.</title>
        <authorList>
            <person name="Probst A.J."/>
            <person name="Ladd B."/>
            <person name="Jarett J.K."/>
            <person name="Geller-Mcgrath D.E."/>
            <person name="Sieber C.M."/>
            <person name="Emerson J.B."/>
            <person name="Anantharaman K."/>
            <person name="Thomas B.C."/>
            <person name="Malmstrom R."/>
            <person name="Stieglmeier M."/>
            <person name="Klingl A."/>
            <person name="Woyke T."/>
            <person name="Ryan C.M."/>
            <person name="Banfield J.F."/>
        </authorList>
    </citation>
    <scope>NUCLEOTIDE SEQUENCE [LARGE SCALE GENOMIC DNA]</scope>
    <source>
        <strain evidence="1">CG22_combo_CG10-13_8_21_14_all_38_20</strain>
    </source>
</reference>